<dbReference type="Proteomes" id="UP001221757">
    <property type="component" value="Unassembled WGS sequence"/>
</dbReference>
<evidence type="ECO:0000313" key="6">
    <source>
        <dbReference type="Proteomes" id="UP001221757"/>
    </source>
</evidence>
<protein>
    <recommendedName>
        <fullName evidence="4">C2H2-type domain-containing protein</fullName>
    </recommendedName>
</protein>
<gene>
    <name evidence="5" type="ORF">B0H17DRAFT_1106432</name>
</gene>
<dbReference type="SMART" id="SM00355">
    <property type="entry name" value="ZnF_C2H2"/>
    <property type="match status" value="2"/>
</dbReference>
<reference evidence="5" key="1">
    <citation type="submission" date="2023-03" db="EMBL/GenBank/DDBJ databases">
        <title>Massive genome expansion in bonnet fungi (Mycena s.s.) driven by repeated elements and novel gene families across ecological guilds.</title>
        <authorList>
            <consortium name="Lawrence Berkeley National Laboratory"/>
            <person name="Harder C.B."/>
            <person name="Miyauchi S."/>
            <person name="Viragh M."/>
            <person name="Kuo A."/>
            <person name="Thoen E."/>
            <person name="Andreopoulos B."/>
            <person name="Lu D."/>
            <person name="Skrede I."/>
            <person name="Drula E."/>
            <person name="Henrissat B."/>
            <person name="Morin E."/>
            <person name="Kohler A."/>
            <person name="Barry K."/>
            <person name="LaButti K."/>
            <person name="Morin E."/>
            <person name="Salamov A."/>
            <person name="Lipzen A."/>
            <person name="Mereny Z."/>
            <person name="Hegedus B."/>
            <person name="Baldrian P."/>
            <person name="Stursova M."/>
            <person name="Weitz H."/>
            <person name="Taylor A."/>
            <person name="Grigoriev I.V."/>
            <person name="Nagy L.G."/>
            <person name="Martin F."/>
            <person name="Kauserud H."/>
        </authorList>
    </citation>
    <scope>NUCLEOTIDE SEQUENCE</scope>
    <source>
        <strain evidence="5">CBHHK067</strain>
    </source>
</reference>
<name>A0AAD7C333_MYCRO</name>
<evidence type="ECO:0000256" key="3">
    <source>
        <dbReference type="SAM" id="SignalP"/>
    </source>
</evidence>
<dbReference type="GO" id="GO:0008270">
    <property type="term" value="F:zinc ion binding"/>
    <property type="evidence" value="ECO:0007669"/>
    <property type="project" value="UniProtKB-KW"/>
</dbReference>
<keyword evidence="3" id="KW-0732">Signal</keyword>
<keyword evidence="6" id="KW-1185">Reference proteome</keyword>
<keyword evidence="1" id="KW-0863">Zinc-finger</keyword>
<dbReference type="AlphaFoldDB" id="A0AAD7C333"/>
<feature type="chain" id="PRO_5042028400" description="C2H2-type domain-containing protein" evidence="3">
    <location>
        <begin position="28"/>
        <end position="397"/>
    </location>
</feature>
<evidence type="ECO:0000259" key="4">
    <source>
        <dbReference type="PROSITE" id="PS50157"/>
    </source>
</evidence>
<comment type="caution">
    <text evidence="5">The sequence shown here is derived from an EMBL/GenBank/DDBJ whole genome shotgun (WGS) entry which is preliminary data.</text>
</comment>
<accession>A0AAD7C333</accession>
<dbReference type="Gene3D" id="3.30.160.60">
    <property type="entry name" value="Classic Zinc Finger"/>
    <property type="match status" value="1"/>
</dbReference>
<dbReference type="EMBL" id="JARKIE010000448">
    <property type="protein sequence ID" value="KAJ7637839.1"/>
    <property type="molecule type" value="Genomic_DNA"/>
</dbReference>
<proteinExistence type="predicted"/>
<evidence type="ECO:0000256" key="1">
    <source>
        <dbReference type="PROSITE-ProRule" id="PRU00042"/>
    </source>
</evidence>
<feature type="domain" description="C2H2-type" evidence="4">
    <location>
        <begin position="302"/>
        <end position="331"/>
    </location>
</feature>
<evidence type="ECO:0000256" key="2">
    <source>
        <dbReference type="SAM" id="MobiDB-lite"/>
    </source>
</evidence>
<dbReference type="PROSITE" id="PS00028">
    <property type="entry name" value="ZINC_FINGER_C2H2_1"/>
    <property type="match status" value="2"/>
</dbReference>
<sequence length="397" mass="43627">MNVQPAGGGRAALAILFAGFSSHFLNAAAVKDVSKIETVDTDTYHQGATSPGRVKRTNIDSSILKRSQECCRQTFHNPDLPLMALTIPIETLSNMKVLFKVGLPAGTFAFDMVPGNASDVAGAQLEGGMKLHLSAFHDSTGVTLTLSTSGQSSGRSNEESLEAVFDCNSPPLSGFPDQSFDYGTSHTRPSNNLDFMSYPQSIPTMPSSEHLDLVLQNLRFDSPDYLFDLQDARGNFNDFLGNPLNLEYNRLHNYTPTVAHSTTAVRTFLARKTPQSRRPTYLQSPLAPALPRRDPAGFGPNLRCPEASCARNFTSKYTLSKHIRAHAPKSQKAFPCTMGCAMRFSRKHDRLRHEVTQHGRVCEWGCNACLGFFSSESTLKKHKCRNPGGARWISDHS</sequence>
<keyword evidence="1" id="KW-0862">Zinc</keyword>
<evidence type="ECO:0000313" key="5">
    <source>
        <dbReference type="EMBL" id="KAJ7637839.1"/>
    </source>
</evidence>
<dbReference type="InterPro" id="IPR013087">
    <property type="entry name" value="Znf_C2H2_type"/>
</dbReference>
<feature type="region of interest" description="Disordered" evidence="2">
    <location>
        <begin position="273"/>
        <end position="293"/>
    </location>
</feature>
<dbReference type="PROSITE" id="PS50157">
    <property type="entry name" value="ZINC_FINGER_C2H2_2"/>
    <property type="match status" value="1"/>
</dbReference>
<organism evidence="5 6">
    <name type="scientific">Mycena rosella</name>
    <name type="common">Pink bonnet</name>
    <name type="synonym">Agaricus rosellus</name>
    <dbReference type="NCBI Taxonomy" id="1033263"/>
    <lineage>
        <taxon>Eukaryota</taxon>
        <taxon>Fungi</taxon>
        <taxon>Dikarya</taxon>
        <taxon>Basidiomycota</taxon>
        <taxon>Agaricomycotina</taxon>
        <taxon>Agaricomycetes</taxon>
        <taxon>Agaricomycetidae</taxon>
        <taxon>Agaricales</taxon>
        <taxon>Marasmiineae</taxon>
        <taxon>Mycenaceae</taxon>
        <taxon>Mycena</taxon>
    </lineage>
</organism>
<keyword evidence="1" id="KW-0479">Metal-binding</keyword>
<feature type="signal peptide" evidence="3">
    <location>
        <begin position="1"/>
        <end position="27"/>
    </location>
</feature>